<dbReference type="InterPro" id="IPR052917">
    <property type="entry name" value="Stress-Dev_Protein"/>
</dbReference>
<feature type="domain" description="General stress protein FMN-binding split barrel" evidence="1">
    <location>
        <begin position="9"/>
        <end position="150"/>
    </location>
</feature>
<sequence length="164" mass="18266">MSEQSNEQRVKQFWDRLADLRAGMVGIKGTDRLVPMSHHVDAEAGCLWFIAAHGEELTNAVEAGPRDALFSVSSDKHGLYAHAHGTLELSHDKAKLDEVWNGVAASWFDDGRDDPDVRLLCLRLREAEIWTTTTSSAAFLFQIAKAKAVREAKPDVGDNYTLRF</sequence>
<name>A0ABR6HQK9_9RHOB</name>
<protein>
    <submittedName>
        <fullName evidence="2">General stress protein 26</fullName>
    </submittedName>
</protein>
<evidence type="ECO:0000313" key="3">
    <source>
        <dbReference type="Proteomes" id="UP000576152"/>
    </source>
</evidence>
<evidence type="ECO:0000313" key="2">
    <source>
        <dbReference type="EMBL" id="MBB3712693.1"/>
    </source>
</evidence>
<dbReference type="Proteomes" id="UP000576152">
    <property type="component" value="Unassembled WGS sequence"/>
</dbReference>
<evidence type="ECO:0000259" key="1">
    <source>
        <dbReference type="Pfam" id="PF16242"/>
    </source>
</evidence>
<dbReference type="Pfam" id="PF16242">
    <property type="entry name" value="Pyrid_ox_like"/>
    <property type="match status" value="1"/>
</dbReference>
<proteinExistence type="predicted"/>
<comment type="caution">
    <text evidence="2">The sequence shown here is derived from an EMBL/GenBank/DDBJ whole genome shotgun (WGS) entry which is preliminary data.</text>
</comment>
<dbReference type="PANTHER" id="PTHR34818:SF1">
    <property type="entry name" value="PROTEIN BLI-3"/>
    <property type="match status" value="1"/>
</dbReference>
<dbReference type="SUPFAM" id="SSF50475">
    <property type="entry name" value="FMN-binding split barrel"/>
    <property type="match status" value="1"/>
</dbReference>
<dbReference type="InterPro" id="IPR012349">
    <property type="entry name" value="Split_barrel_FMN-bd"/>
</dbReference>
<accession>A0ABR6HQK9</accession>
<keyword evidence="3" id="KW-1185">Reference proteome</keyword>
<dbReference type="EMBL" id="JACIBX010000008">
    <property type="protein sequence ID" value="MBB3712693.1"/>
    <property type="molecule type" value="Genomic_DNA"/>
</dbReference>
<organism evidence="2 3">
    <name type="scientific">Limimaricola variabilis</name>
    <dbReference type="NCBI Taxonomy" id="1492771"/>
    <lineage>
        <taxon>Bacteria</taxon>
        <taxon>Pseudomonadati</taxon>
        <taxon>Pseudomonadota</taxon>
        <taxon>Alphaproteobacteria</taxon>
        <taxon>Rhodobacterales</taxon>
        <taxon>Paracoccaceae</taxon>
        <taxon>Limimaricola</taxon>
    </lineage>
</organism>
<reference evidence="2 3" key="1">
    <citation type="submission" date="2020-08" db="EMBL/GenBank/DDBJ databases">
        <title>Genomic Encyclopedia of Type Strains, Phase III (KMG-III): the genomes of soil and plant-associated and newly described type strains.</title>
        <authorList>
            <person name="Whitman W."/>
        </authorList>
    </citation>
    <scope>NUCLEOTIDE SEQUENCE [LARGE SCALE GENOMIC DNA]</scope>
    <source>
        <strain evidence="2 3">CECT 8572</strain>
    </source>
</reference>
<gene>
    <name evidence="2" type="ORF">FHS00_002288</name>
</gene>
<dbReference type="PANTHER" id="PTHR34818">
    <property type="entry name" value="PROTEIN BLI-3"/>
    <property type="match status" value="1"/>
</dbReference>
<dbReference type="Gene3D" id="2.30.110.10">
    <property type="entry name" value="Electron Transport, Fmn-binding Protein, Chain A"/>
    <property type="match status" value="1"/>
</dbReference>
<dbReference type="InterPro" id="IPR038725">
    <property type="entry name" value="YdaG_split_barrel_FMN-bd"/>
</dbReference>
<dbReference type="RefSeq" id="WP_183473405.1">
    <property type="nucleotide sequence ID" value="NZ_CP139691.1"/>
</dbReference>